<organism evidence="2 3">
    <name type="scientific">Brassica carinata</name>
    <name type="common">Ethiopian mustard</name>
    <name type="synonym">Abyssinian cabbage</name>
    <dbReference type="NCBI Taxonomy" id="52824"/>
    <lineage>
        <taxon>Eukaryota</taxon>
        <taxon>Viridiplantae</taxon>
        <taxon>Streptophyta</taxon>
        <taxon>Embryophyta</taxon>
        <taxon>Tracheophyta</taxon>
        <taxon>Spermatophyta</taxon>
        <taxon>Magnoliopsida</taxon>
        <taxon>eudicotyledons</taxon>
        <taxon>Gunneridae</taxon>
        <taxon>Pentapetalae</taxon>
        <taxon>rosids</taxon>
        <taxon>malvids</taxon>
        <taxon>Brassicales</taxon>
        <taxon>Brassicaceae</taxon>
        <taxon>Brassiceae</taxon>
        <taxon>Brassica</taxon>
    </lineage>
</organism>
<feature type="compositionally biased region" description="Basic and acidic residues" evidence="1">
    <location>
        <begin position="297"/>
        <end position="336"/>
    </location>
</feature>
<dbReference type="Proteomes" id="UP000886595">
    <property type="component" value="Unassembled WGS sequence"/>
</dbReference>
<dbReference type="CDD" id="cd02619">
    <property type="entry name" value="Peptidase_C1"/>
    <property type="match status" value="1"/>
</dbReference>
<dbReference type="Gene3D" id="3.90.70.10">
    <property type="entry name" value="Cysteine proteinases"/>
    <property type="match status" value="1"/>
</dbReference>
<evidence type="ECO:0000313" key="3">
    <source>
        <dbReference type="Proteomes" id="UP000886595"/>
    </source>
</evidence>
<name>A0A8X7Q823_BRACI</name>
<comment type="caution">
    <text evidence="2">The sequence shown here is derived from an EMBL/GenBank/DDBJ whole genome shotgun (WGS) entry which is preliminary data.</text>
</comment>
<evidence type="ECO:0000256" key="1">
    <source>
        <dbReference type="SAM" id="MobiDB-lite"/>
    </source>
</evidence>
<protein>
    <submittedName>
        <fullName evidence="2">Uncharacterized protein</fullName>
    </submittedName>
</protein>
<gene>
    <name evidence="2" type="ORF">Bca52824_072530</name>
</gene>
<reference evidence="2 3" key="1">
    <citation type="submission" date="2020-02" db="EMBL/GenBank/DDBJ databases">
        <authorList>
            <person name="Ma Q."/>
            <person name="Huang Y."/>
            <person name="Song X."/>
            <person name="Pei D."/>
        </authorList>
    </citation>
    <scope>NUCLEOTIDE SEQUENCE [LARGE SCALE GENOMIC DNA]</scope>
    <source>
        <strain evidence="2">Sxm20200214</strain>
        <tissue evidence="2">Leaf</tissue>
    </source>
</reference>
<proteinExistence type="predicted"/>
<dbReference type="AlphaFoldDB" id="A0A8X7Q823"/>
<dbReference type="EMBL" id="JAAMPC010000014">
    <property type="protein sequence ID" value="KAG2265451.1"/>
    <property type="molecule type" value="Genomic_DNA"/>
</dbReference>
<dbReference type="InterPro" id="IPR038765">
    <property type="entry name" value="Papain-like_cys_pep_sf"/>
</dbReference>
<dbReference type="SUPFAM" id="SSF54001">
    <property type="entry name" value="Cysteine proteinases"/>
    <property type="match status" value="1"/>
</dbReference>
<dbReference type="OrthoDB" id="1055604at2759"/>
<accession>A0A8X7Q823</accession>
<feature type="region of interest" description="Disordered" evidence="1">
    <location>
        <begin position="296"/>
        <end position="336"/>
    </location>
</feature>
<sequence length="336" mass="38274">MCKVSKSQALALGDLEEGQLRNEDGEFRFHDDKQISMLFWKMKEKEIRKVADVVTWNKYSGAIRDQEFHLLCAAYVATDLASSRRYIHKLDDENITLCTWYLCAHTDSKALGKDPRADPNHHHCYGSSIENFLGHIQAHGVPREIFGKFDCKNHHPPTAEDPWKSLRKIKAVRSIPTFQEAMRELRKGGPIGADLLYYTGLFELRNGIYYGPHQNSSTFRAYHAVFIEAIKEMNGELVAVCKLSNSLDAGDEGYVYVSLATLYFPVSAVGESQKAVRGISQPSHLLSNFVTIELEGEEKPEKRHDPSSTHKRTRDPSPHRRSRYSDSGRPSERYRS</sequence>
<evidence type="ECO:0000313" key="2">
    <source>
        <dbReference type="EMBL" id="KAG2265451.1"/>
    </source>
</evidence>
<keyword evidence="3" id="KW-1185">Reference proteome</keyword>